<accession>A0ABY5DSM4</accession>
<dbReference type="EMBL" id="CP098502">
    <property type="protein sequence ID" value="UTI65030.1"/>
    <property type="molecule type" value="Genomic_DNA"/>
</dbReference>
<dbReference type="PANTHER" id="PTHR12526:SF635">
    <property type="entry name" value="GLYCOSYL TRANSFERASE GROUP 1"/>
    <property type="match status" value="1"/>
</dbReference>
<dbReference type="SUPFAM" id="SSF53756">
    <property type="entry name" value="UDP-Glycosyltransferase/glycogen phosphorylase"/>
    <property type="match status" value="1"/>
</dbReference>
<gene>
    <name evidence="1" type="ORF">NBH00_02195</name>
</gene>
<dbReference type="CDD" id="cd03801">
    <property type="entry name" value="GT4_PimA-like"/>
    <property type="match status" value="1"/>
</dbReference>
<dbReference type="Gene3D" id="3.40.50.2000">
    <property type="entry name" value="Glycogen Phosphorylase B"/>
    <property type="match status" value="2"/>
</dbReference>
<proteinExistence type="predicted"/>
<name>A0ABY5DSM4_9ACTN</name>
<evidence type="ECO:0000313" key="2">
    <source>
        <dbReference type="Proteomes" id="UP001056035"/>
    </source>
</evidence>
<dbReference type="PANTHER" id="PTHR12526">
    <property type="entry name" value="GLYCOSYLTRANSFERASE"/>
    <property type="match status" value="1"/>
</dbReference>
<keyword evidence="2" id="KW-1185">Reference proteome</keyword>
<dbReference type="Pfam" id="PF13692">
    <property type="entry name" value="Glyco_trans_1_4"/>
    <property type="match status" value="1"/>
</dbReference>
<reference evidence="1 2" key="1">
    <citation type="submission" date="2022-06" db="EMBL/GenBank/DDBJ databases">
        <title>Paraconexibacter antarcticus.</title>
        <authorList>
            <person name="Kim C.S."/>
        </authorList>
    </citation>
    <scope>NUCLEOTIDE SEQUENCE [LARGE SCALE GENOMIC DNA]</scope>
    <source>
        <strain evidence="1 2">02-257</strain>
    </source>
</reference>
<sequence length="369" mass="38399">MTDARPILFVTNLVAPDRVGAFAELHARVPIELALFGGRSHHATAAVDDPPVPHRHVTQNEIFALAGSGDFRAVVAGTAGRTALPAAFLGAARARTPFVLWSALWAHARSPAHIAARPLMSAIYRRAAHVVTYGEHVSAFARAQGARRTTIAPQAVDNAFWSAPPGPGTAPPRQLSGGTPSFAVMFAGRPARAKGLWELLDAWRASGLDTAPAALLLAGVPPEQIPGGVGGAVHALGHLDALSLRNFLHHSSVLVVPSVPTRTFREPWGLIANEAMNQRLPIIATDAVGAAAGGLVRHERNGLVVPHSDPAALAAALVRLHEDPALCSALGAHAARDVAPYTHAAWADAFAGVLTSPSGTRTPPTEVLA</sequence>
<protein>
    <submittedName>
        <fullName evidence="1">Glycosyltransferase family 4 protein</fullName>
    </submittedName>
</protein>
<dbReference type="Proteomes" id="UP001056035">
    <property type="component" value="Chromosome"/>
</dbReference>
<dbReference type="RefSeq" id="WP_254571722.1">
    <property type="nucleotide sequence ID" value="NZ_CP098502.1"/>
</dbReference>
<evidence type="ECO:0000313" key="1">
    <source>
        <dbReference type="EMBL" id="UTI65030.1"/>
    </source>
</evidence>
<organism evidence="1 2">
    <name type="scientific">Paraconexibacter antarcticus</name>
    <dbReference type="NCBI Taxonomy" id="2949664"/>
    <lineage>
        <taxon>Bacteria</taxon>
        <taxon>Bacillati</taxon>
        <taxon>Actinomycetota</taxon>
        <taxon>Thermoleophilia</taxon>
        <taxon>Solirubrobacterales</taxon>
        <taxon>Paraconexibacteraceae</taxon>
        <taxon>Paraconexibacter</taxon>
    </lineage>
</organism>